<dbReference type="InterPro" id="IPR052379">
    <property type="entry name" value="Type_VII_TA_RNase"/>
</dbReference>
<protein>
    <recommendedName>
        <fullName evidence="7">DUF86 domain-containing protein</fullName>
    </recommendedName>
</protein>
<evidence type="ECO:0000256" key="1">
    <source>
        <dbReference type="ARBA" id="ARBA00022649"/>
    </source>
</evidence>
<dbReference type="STRING" id="1798381.A2721_02245"/>
<dbReference type="Gene3D" id="1.20.120.580">
    <property type="entry name" value="bsu32300-like"/>
    <property type="match status" value="1"/>
</dbReference>
<sequence>MNVLKKEAIIPRIDGILKDLDKLREIQNKGGENLKTDEDAYALCQFYLRQALEGVFHIGEHILSRLNGGRATEYKEIAKKLGEAGIVDQKFAQTKLTAMAGYRNRLTHFYAEITPDELFEILEKDLPDFEIFLSAIKDLLSNPGKYNLTIE</sequence>
<dbReference type="NCBIfam" id="NF047751">
    <property type="entry name" value="HepT_toxin"/>
    <property type="match status" value="1"/>
</dbReference>
<dbReference type="GO" id="GO:0110001">
    <property type="term" value="C:toxin-antitoxin complex"/>
    <property type="evidence" value="ECO:0007669"/>
    <property type="project" value="InterPro"/>
</dbReference>
<evidence type="ECO:0000256" key="4">
    <source>
        <dbReference type="ARBA" id="ARBA00024207"/>
    </source>
</evidence>
<dbReference type="EMBL" id="MFJK01000016">
    <property type="protein sequence ID" value="OGG17820.1"/>
    <property type="molecule type" value="Genomic_DNA"/>
</dbReference>
<dbReference type="Pfam" id="PF01934">
    <property type="entry name" value="HepT-like"/>
    <property type="match status" value="1"/>
</dbReference>
<gene>
    <name evidence="5" type="ORF">A2721_02245</name>
</gene>
<evidence type="ECO:0000313" key="6">
    <source>
        <dbReference type="Proteomes" id="UP000177871"/>
    </source>
</evidence>
<name>A0A1F5ZZD7_9BACT</name>
<keyword evidence="1" id="KW-1277">Toxin-antitoxin system</keyword>
<evidence type="ECO:0000313" key="5">
    <source>
        <dbReference type="EMBL" id="OGG17820.1"/>
    </source>
</evidence>
<dbReference type="Proteomes" id="UP000177871">
    <property type="component" value="Unassembled WGS sequence"/>
</dbReference>
<dbReference type="GO" id="GO:0016787">
    <property type="term" value="F:hydrolase activity"/>
    <property type="evidence" value="ECO:0007669"/>
    <property type="project" value="UniProtKB-KW"/>
</dbReference>
<dbReference type="InterPro" id="IPR008201">
    <property type="entry name" value="HepT-like"/>
</dbReference>
<keyword evidence="3" id="KW-0378">Hydrolase</keyword>
<evidence type="ECO:0000256" key="2">
    <source>
        <dbReference type="ARBA" id="ARBA00022722"/>
    </source>
</evidence>
<organism evidence="5 6">
    <name type="scientific">Candidatus Gottesmanbacteria bacterium RIFCSPHIGHO2_01_FULL_47_48</name>
    <dbReference type="NCBI Taxonomy" id="1798381"/>
    <lineage>
        <taxon>Bacteria</taxon>
        <taxon>Candidatus Gottesmaniibacteriota</taxon>
    </lineage>
</organism>
<comment type="similarity">
    <text evidence="4">Belongs to the HepT RNase toxin family.</text>
</comment>
<evidence type="ECO:0008006" key="7">
    <source>
        <dbReference type="Google" id="ProtNLM"/>
    </source>
</evidence>
<proteinExistence type="inferred from homology"/>
<reference evidence="5 6" key="1">
    <citation type="journal article" date="2016" name="Nat. Commun.">
        <title>Thousands of microbial genomes shed light on interconnected biogeochemical processes in an aquifer system.</title>
        <authorList>
            <person name="Anantharaman K."/>
            <person name="Brown C.T."/>
            <person name="Hug L.A."/>
            <person name="Sharon I."/>
            <person name="Castelle C.J."/>
            <person name="Probst A.J."/>
            <person name="Thomas B.C."/>
            <person name="Singh A."/>
            <person name="Wilkins M.J."/>
            <person name="Karaoz U."/>
            <person name="Brodie E.L."/>
            <person name="Williams K.H."/>
            <person name="Hubbard S.S."/>
            <person name="Banfield J.F."/>
        </authorList>
    </citation>
    <scope>NUCLEOTIDE SEQUENCE [LARGE SCALE GENOMIC DNA]</scope>
</reference>
<keyword evidence="2" id="KW-0540">Nuclease</keyword>
<comment type="caution">
    <text evidence="5">The sequence shown here is derived from an EMBL/GenBank/DDBJ whole genome shotgun (WGS) entry which is preliminary data.</text>
</comment>
<accession>A0A1F5ZZD7</accession>
<dbReference type="PANTHER" id="PTHR33397:SF3">
    <property type="entry name" value="MRNA NUCLEASE HEPT"/>
    <property type="match status" value="1"/>
</dbReference>
<dbReference type="GO" id="GO:0004540">
    <property type="term" value="F:RNA nuclease activity"/>
    <property type="evidence" value="ECO:0007669"/>
    <property type="project" value="InterPro"/>
</dbReference>
<dbReference type="AlphaFoldDB" id="A0A1F5ZZD7"/>
<dbReference type="PANTHER" id="PTHR33397">
    <property type="entry name" value="UPF0331 PROTEIN YUTE"/>
    <property type="match status" value="1"/>
</dbReference>
<dbReference type="InterPro" id="IPR037038">
    <property type="entry name" value="HepT-like_sf"/>
</dbReference>
<evidence type="ECO:0000256" key="3">
    <source>
        <dbReference type="ARBA" id="ARBA00022801"/>
    </source>
</evidence>